<organism evidence="2 3">
    <name type="scientific">Rhizobium sophoriradicis</name>
    <dbReference type="NCBI Taxonomy" id="1535245"/>
    <lineage>
        <taxon>Bacteria</taxon>
        <taxon>Pseudomonadati</taxon>
        <taxon>Pseudomonadota</taxon>
        <taxon>Alphaproteobacteria</taxon>
        <taxon>Hyphomicrobiales</taxon>
        <taxon>Rhizobiaceae</taxon>
        <taxon>Rhizobium/Agrobacterium group</taxon>
        <taxon>Rhizobium</taxon>
    </lineage>
</organism>
<dbReference type="Proteomes" id="UP000218807">
    <property type="component" value="Unassembled WGS sequence"/>
</dbReference>
<accession>A0A2A5KNK2</accession>
<evidence type="ECO:0000256" key="1">
    <source>
        <dbReference type="SAM" id="MobiDB-lite"/>
    </source>
</evidence>
<name>A0A2A5KNK2_9HYPH</name>
<keyword evidence="3" id="KW-1185">Reference proteome</keyword>
<evidence type="ECO:0000313" key="2">
    <source>
        <dbReference type="EMBL" id="PCK78630.1"/>
    </source>
</evidence>
<feature type="region of interest" description="Disordered" evidence="1">
    <location>
        <begin position="1"/>
        <end position="84"/>
    </location>
</feature>
<evidence type="ECO:0008006" key="4">
    <source>
        <dbReference type="Google" id="ProtNLM"/>
    </source>
</evidence>
<dbReference type="AlphaFoldDB" id="A0A2A5KNK2"/>
<dbReference type="EMBL" id="NXDM01000026">
    <property type="protein sequence ID" value="PCK78630.1"/>
    <property type="molecule type" value="Genomic_DNA"/>
</dbReference>
<reference evidence="2 3" key="1">
    <citation type="submission" date="2017-09" db="EMBL/GenBank/DDBJ databases">
        <title>Comparative genomics of rhizobia isolated from Phaseolus vulgaris in China.</title>
        <authorList>
            <person name="Tong W."/>
        </authorList>
    </citation>
    <scope>NUCLEOTIDE SEQUENCE [LARGE SCALE GENOMIC DNA]</scope>
    <source>
        <strain evidence="2 3">L101</strain>
    </source>
</reference>
<evidence type="ECO:0000313" key="3">
    <source>
        <dbReference type="Proteomes" id="UP000218807"/>
    </source>
</evidence>
<protein>
    <recommendedName>
        <fullName evidence="4">Lytic murein transglycosylase</fullName>
    </recommendedName>
</protein>
<proteinExistence type="predicted"/>
<gene>
    <name evidence="2" type="ORF">CPT34_23785</name>
</gene>
<comment type="caution">
    <text evidence="2">The sequence shown here is derived from an EMBL/GenBank/DDBJ whole genome shotgun (WGS) entry which is preliminary data.</text>
</comment>
<sequence>MFRGCRGRPLCPAGHLPHRRGDRQVAKPSRLSTISPSRDAGCLGSQQAQPISPPVGEMQGRGGPARHNGQRRRKFPSTSPSSAP</sequence>